<keyword evidence="2" id="KW-1185">Reference proteome</keyword>
<dbReference type="EMBL" id="JAXUIC010000004">
    <property type="protein sequence ID" value="KAK4592931.1"/>
    <property type="molecule type" value="Genomic_DNA"/>
</dbReference>
<accession>A0AAN7J0J7</accession>
<gene>
    <name evidence="1" type="ORF">RGQ29_017174</name>
</gene>
<evidence type="ECO:0000313" key="1">
    <source>
        <dbReference type="EMBL" id="KAK4592931.1"/>
    </source>
</evidence>
<dbReference type="Proteomes" id="UP001324115">
    <property type="component" value="Unassembled WGS sequence"/>
</dbReference>
<protein>
    <submittedName>
        <fullName evidence="1">Uncharacterized protein</fullName>
    </submittedName>
</protein>
<proteinExistence type="predicted"/>
<organism evidence="1 2">
    <name type="scientific">Quercus rubra</name>
    <name type="common">Northern red oak</name>
    <name type="synonym">Quercus borealis</name>
    <dbReference type="NCBI Taxonomy" id="3512"/>
    <lineage>
        <taxon>Eukaryota</taxon>
        <taxon>Viridiplantae</taxon>
        <taxon>Streptophyta</taxon>
        <taxon>Embryophyta</taxon>
        <taxon>Tracheophyta</taxon>
        <taxon>Spermatophyta</taxon>
        <taxon>Magnoliopsida</taxon>
        <taxon>eudicotyledons</taxon>
        <taxon>Gunneridae</taxon>
        <taxon>Pentapetalae</taxon>
        <taxon>rosids</taxon>
        <taxon>fabids</taxon>
        <taxon>Fagales</taxon>
        <taxon>Fagaceae</taxon>
        <taxon>Quercus</taxon>
    </lineage>
</organism>
<reference evidence="1 2" key="1">
    <citation type="journal article" date="2023" name="G3 (Bethesda)">
        <title>A haplotype-resolved chromosome-scale genome for Quercus rubra L. provides insights into the genetics of adaptive traits for red oak species.</title>
        <authorList>
            <person name="Kapoor B."/>
            <person name="Jenkins J."/>
            <person name="Schmutz J."/>
            <person name="Zhebentyayeva T."/>
            <person name="Kuelheim C."/>
            <person name="Coggeshall M."/>
            <person name="Heim C."/>
            <person name="Lasky J.R."/>
            <person name="Leites L."/>
            <person name="Islam-Faridi N."/>
            <person name="Romero-Severson J."/>
            <person name="DeLeo V.L."/>
            <person name="Lucas S.M."/>
            <person name="Lazic D."/>
            <person name="Gailing O."/>
            <person name="Carlson J."/>
            <person name="Staton M."/>
        </authorList>
    </citation>
    <scope>NUCLEOTIDE SEQUENCE [LARGE SCALE GENOMIC DNA]</scope>
    <source>
        <strain evidence="1">Pseudo-F2</strain>
    </source>
</reference>
<sequence>MRIYAKCICCPQKPNTSLASSTDQCAFNNGEEDPGRVGIRGRLRRRNHRPTHARRPQKHYLSRFGWLQIRFQLWKRSFKPWRRRITNGLHDQGLSSILNTNAPNLGWDFSGWRRNKFMRILYGVYFSVFPSDLYTKDEKGAKVKLTELGRHT</sequence>
<dbReference type="AlphaFoldDB" id="A0AAN7J0J7"/>
<comment type="caution">
    <text evidence="1">The sequence shown here is derived from an EMBL/GenBank/DDBJ whole genome shotgun (WGS) entry which is preliminary data.</text>
</comment>
<evidence type="ECO:0000313" key="2">
    <source>
        <dbReference type="Proteomes" id="UP001324115"/>
    </source>
</evidence>
<name>A0AAN7J0J7_QUERU</name>